<dbReference type="FunCoup" id="D8QNU9">
    <property type="interactions" value="351"/>
</dbReference>
<protein>
    <submittedName>
        <fullName evidence="3">Uncharacterized protein</fullName>
    </submittedName>
</protein>
<organism evidence="4">
    <name type="scientific">Selaginella moellendorffii</name>
    <name type="common">Spikemoss</name>
    <dbReference type="NCBI Taxonomy" id="88036"/>
    <lineage>
        <taxon>Eukaryota</taxon>
        <taxon>Viridiplantae</taxon>
        <taxon>Streptophyta</taxon>
        <taxon>Embryophyta</taxon>
        <taxon>Tracheophyta</taxon>
        <taxon>Lycopodiopsida</taxon>
        <taxon>Selaginellales</taxon>
        <taxon>Selaginellaceae</taxon>
        <taxon>Selaginella</taxon>
    </lineage>
</organism>
<name>D8QNU9_SELML</name>
<dbReference type="InParanoid" id="D8QNU9"/>
<dbReference type="STRING" id="88036.D8QNU9"/>
<feature type="transmembrane region" description="Helical" evidence="1">
    <location>
        <begin position="417"/>
        <end position="437"/>
    </location>
</feature>
<reference evidence="3 4" key="1">
    <citation type="journal article" date="2011" name="Science">
        <title>The Selaginella genome identifies genetic changes associated with the evolution of vascular plants.</title>
        <authorList>
            <person name="Banks J.A."/>
            <person name="Nishiyama T."/>
            <person name="Hasebe M."/>
            <person name="Bowman J.L."/>
            <person name="Gribskov M."/>
            <person name="dePamphilis C."/>
            <person name="Albert V.A."/>
            <person name="Aono N."/>
            <person name="Aoyama T."/>
            <person name="Ambrose B.A."/>
            <person name="Ashton N.W."/>
            <person name="Axtell M.J."/>
            <person name="Barker E."/>
            <person name="Barker M.S."/>
            <person name="Bennetzen J.L."/>
            <person name="Bonawitz N.D."/>
            <person name="Chapple C."/>
            <person name="Cheng C."/>
            <person name="Correa L.G."/>
            <person name="Dacre M."/>
            <person name="DeBarry J."/>
            <person name="Dreyer I."/>
            <person name="Elias M."/>
            <person name="Engstrom E.M."/>
            <person name="Estelle M."/>
            <person name="Feng L."/>
            <person name="Finet C."/>
            <person name="Floyd S.K."/>
            <person name="Frommer W.B."/>
            <person name="Fujita T."/>
            <person name="Gramzow L."/>
            <person name="Gutensohn M."/>
            <person name="Harholt J."/>
            <person name="Hattori M."/>
            <person name="Heyl A."/>
            <person name="Hirai T."/>
            <person name="Hiwatashi Y."/>
            <person name="Ishikawa M."/>
            <person name="Iwata M."/>
            <person name="Karol K.G."/>
            <person name="Koehler B."/>
            <person name="Kolukisaoglu U."/>
            <person name="Kubo M."/>
            <person name="Kurata T."/>
            <person name="Lalonde S."/>
            <person name="Li K."/>
            <person name="Li Y."/>
            <person name="Litt A."/>
            <person name="Lyons E."/>
            <person name="Manning G."/>
            <person name="Maruyama T."/>
            <person name="Michael T.P."/>
            <person name="Mikami K."/>
            <person name="Miyazaki S."/>
            <person name="Morinaga S."/>
            <person name="Murata T."/>
            <person name="Mueller-Roeber B."/>
            <person name="Nelson D.R."/>
            <person name="Obara M."/>
            <person name="Oguri Y."/>
            <person name="Olmstead R.G."/>
            <person name="Onodera N."/>
            <person name="Petersen B.L."/>
            <person name="Pils B."/>
            <person name="Prigge M."/>
            <person name="Rensing S.A."/>
            <person name="Riano-Pachon D.M."/>
            <person name="Roberts A.W."/>
            <person name="Sato Y."/>
            <person name="Scheller H.V."/>
            <person name="Schulz B."/>
            <person name="Schulz C."/>
            <person name="Shakirov E.V."/>
            <person name="Shibagaki N."/>
            <person name="Shinohara N."/>
            <person name="Shippen D.E."/>
            <person name="Soerensen I."/>
            <person name="Sotooka R."/>
            <person name="Sugimoto N."/>
            <person name="Sugita M."/>
            <person name="Sumikawa N."/>
            <person name="Tanurdzic M."/>
            <person name="Theissen G."/>
            <person name="Ulvskov P."/>
            <person name="Wakazuki S."/>
            <person name="Weng J.K."/>
            <person name="Willats W.W."/>
            <person name="Wipf D."/>
            <person name="Wolf P.G."/>
            <person name="Yang L."/>
            <person name="Zimmer A.D."/>
            <person name="Zhu Q."/>
            <person name="Mitros T."/>
            <person name="Hellsten U."/>
            <person name="Loque D."/>
            <person name="Otillar R."/>
            <person name="Salamov A."/>
            <person name="Schmutz J."/>
            <person name="Shapiro H."/>
            <person name="Lindquist E."/>
            <person name="Lucas S."/>
            <person name="Rokhsar D."/>
            <person name="Grigoriev I.V."/>
        </authorList>
    </citation>
    <scope>NUCLEOTIDE SEQUENCE [LARGE SCALE GENOMIC DNA]</scope>
</reference>
<feature type="chain" id="PRO_5003121056" evidence="2">
    <location>
        <begin position="24"/>
        <end position="452"/>
    </location>
</feature>
<keyword evidence="1" id="KW-0472">Membrane</keyword>
<keyword evidence="2" id="KW-0732">Signal</keyword>
<dbReference type="EMBL" id="GL377565">
    <property type="protein sequence ID" value="EFJ38171.1"/>
    <property type="molecule type" value="Genomic_DNA"/>
</dbReference>
<keyword evidence="1" id="KW-0812">Transmembrane</keyword>
<dbReference type="PANTHER" id="PTHR33390:SF1">
    <property type="entry name" value="STRESS UP-REGULATED NOD 19 PROTEIN"/>
    <property type="match status" value="1"/>
</dbReference>
<evidence type="ECO:0000313" key="4">
    <source>
        <dbReference type="Proteomes" id="UP000001514"/>
    </source>
</evidence>
<dbReference type="InterPro" id="IPR011692">
    <property type="entry name" value="Stress_up-reg_Nod19"/>
</dbReference>
<dbReference type="eggNOG" id="ENOG502QRR9">
    <property type="taxonomic scope" value="Eukaryota"/>
</dbReference>
<keyword evidence="4" id="KW-1185">Reference proteome</keyword>
<evidence type="ECO:0000313" key="3">
    <source>
        <dbReference type="EMBL" id="EFJ38171.1"/>
    </source>
</evidence>
<dbReference type="PANTHER" id="PTHR33390">
    <property type="entry name" value="STRESS UP-REGULATED NOD 19 PROTEIN"/>
    <property type="match status" value="1"/>
</dbReference>
<evidence type="ECO:0000256" key="1">
    <source>
        <dbReference type="SAM" id="Phobius"/>
    </source>
</evidence>
<dbReference type="OrthoDB" id="1923469at2759"/>
<dbReference type="Gramene" id="EFJ38171">
    <property type="protein sequence ID" value="EFJ38171"/>
    <property type="gene ID" value="SELMODRAFT_437681"/>
</dbReference>
<feature type="signal peptide" evidence="2">
    <location>
        <begin position="1"/>
        <end position="23"/>
    </location>
</feature>
<dbReference type="Proteomes" id="UP000001514">
    <property type="component" value="Unassembled WGS sequence"/>
</dbReference>
<dbReference type="Pfam" id="PF07712">
    <property type="entry name" value="SURNod19"/>
    <property type="match status" value="1"/>
</dbReference>
<sequence length="452" mass="49617">MDGKFLVLVVAIVLLWPSSPAESKDCSRSSRIQKKTYKSPAFSMGPGEVQNRNYTIEFPKGHIGVKNFQGEIVDELGNPVPLSEVYLHHWVVFGFHLKSSERKELVRGGFHDRLGSSAAIIPGNDGICQQNVHPQFWGLGAETRHTSYFVPGSYAIGVGNPPEGYKELWLLNVHAIDTRGTYDPQGCLECRCSLYNVTIDASGQPLKQGYKGGLHCCYEGTKCAMKLGFQAPKKTLYMQYTIEWVEWDECVRPVRAYIFDITDSRKRDPVDPQVGCQAEYDVPACDPSSNSDCIYQLENHLVIPKGGSIIYGVGHQHAAGMGISMHGEDGRHLCSSIPLYGNGSAPGNEDGYVVGMSTCIPKPGTLMVASGEKLHFSSSYSSAQEHTGVMGIFYLMVSDNDTVSLGEIKDVKNRVNVMVVTLGIVVVLALVVGFGIWNKKPESHERYSALLV</sequence>
<accession>D8QNU9</accession>
<proteinExistence type="predicted"/>
<gene>
    <name evidence="3" type="ORF">SELMODRAFT_437681</name>
</gene>
<keyword evidence="1" id="KW-1133">Transmembrane helix</keyword>
<dbReference type="AlphaFoldDB" id="D8QNU9"/>
<dbReference type="KEGG" id="smo:SELMODRAFT_437681"/>
<evidence type="ECO:0000256" key="2">
    <source>
        <dbReference type="SAM" id="SignalP"/>
    </source>
</evidence>